<dbReference type="InterPro" id="IPR001647">
    <property type="entry name" value="HTH_TetR"/>
</dbReference>
<gene>
    <name evidence="4" type="ORF">KSF_078610</name>
</gene>
<keyword evidence="5" id="KW-1185">Reference proteome</keyword>
<dbReference type="Pfam" id="PF00440">
    <property type="entry name" value="TetR_N"/>
    <property type="match status" value="1"/>
</dbReference>
<dbReference type="GO" id="GO:0003677">
    <property type="term" value="F:DNA binding"/>
    <property type="evidence" value="ECO:0007669"/>
    <property type="project" value="UniProtKB-UniRule"/>
</dbReference>
<evidence type="ECO:0000259" key="3">
    <source>
        <dbReference type="PROSITE" id="PS50977"/>
    </source>
</evidence>
<sequence length="198" mass="23255">MTTAKKHMDRRTRRTRLALLQAFREVVREKGFAATSVQEVTERANINRGTFYLHFTDKYMLVDVFLREHFQDLLSHTLSSTARWDRKSLRLLIETLLKYFESKYHHERHLPQAIAPLVEQTIHDELSSYLLIWLRQSPCDPTQWRVPMEVVARIVSWAIFGTVLQWSQEESTASIEQMTNHILFVVLEGVAHLAPLPE</sequence>
<evidence type="ECO:0000313" key="5">
    <source>
        <dbReference type="Proteomes" id="UP000597444"/>
    </source>
</evidence>
<dbReference type="SUPFAM" id="SSF46689">
    <property type="entry name" value="Homeodomain-like"/>
    <property type="match status" value="1"/>
</dbReference>
<dbReference type="PROSITE" id="PS01081">
    <property type="entry name" value="HTH_TETR_1"/>
    <property type="match status" value="1"/>
</dbReference>
<comment type="caution">
    <text evidence="4">The sequence shown here is derived from an EMBL/GenBank/DDBJ whole genome shotgun (WGS) entry which is preliminary data.</text>
</comment>
<organism evidence="4 5">
    <name type="scientific">Reticulibacter mediterranei</name>
    <dbReference type="NCBI Taxonomy" id="2778369"/>
    <lineage>
        <taxon>Bacteria</taxon>
        <taxon>Bacillati</taxon>
        <taxon>Chloroflexota</taxon>
        <taxon>Ktedonobacteria</taxon>
        <taxon>Ktedonobacterales</taxon>
        <taxon>Reticulibacteraceae</taxon>
        <taxon>Reticulibacter</taxon>
    </lineage>
</organism>
<name>A0A8J3ISJ0_9CHLR</name>
<accession>A0A8J3ISJ0</accession>
<dbReference type="InterPro" id="IPR050624">
    <property type="entry name" value="HTH-type_Tx_Regulator"/>
</dbReference>
<dbReference type="Proteomes" id="UP000597444">
    <property type="component" value="Unassembled WGS sequence"/>
</dbReference>
<evidence type="ECO:0000256" key="2">
    <source>
        <dbReference type="PROSITE-ProRule" id="PRU00335"/>
    </source>
</evidence>
<dbReference type="InterPro" id="IPR023772">
    <property type="entry name" value="DNA-bd_HTH_TetR-type_CS"/>
</dbReference>
<feature type="DNA-binding region" description="H-T-H motif" evidence="2">
    <location>
        <begin position="36"/>
        <end position="55"/>
    </location>
</feature>
<evidence type="ECO:0000313" key="4">
    <source>
        <dbReference type="EMBL" id="GHO97813.1"/>
    </source>
</evidence>
<dbReference type="RefSeq" id="WP_220208594.1">
    <property type="nucleotide sequence ID" value="NZ_BNJK01000002.1"/>
</dbReference>
<dbReference type="PANTHER" id="PTHR43479">
    <property type="entry name" value="ACREF/ENVCD OPERON REPRESSOR-RELATED"/>
    <property type="match status" value="1"/>
</dbReference>
<dbReference type="InterPro" id="IPR009057">
    <property type="entry name" value="Homeodomain-like_sf"/>
</dbReference>
<dbReference type="AlphaFoldDB" id="A0A8J3ISJ0"/>
<dbReference type="Gene3D" id="1.10.357.10">
    <property type="entry name" value="Tetracycline Repressor, domain 2"/>
    <property type="match status" value="1"/>
</dbReference>
<proteinExistence type="predicted"/>
<evidence type="ECO:0000256" key="1">
    <source>
        <dbReference type="ARBA" id="ARBA00023125"/>
    </source>
</evidence>
<dbReference type="PRINTS" id="PR00455">
    <property type="entry name" value="HTHTETR"/>
</dbReference>
<dbReference type="EMBL" id="BNJK01000002">
    <property type="protein sequence ID" value="GHO97813.1"/>
    <property type="molecule type" value="Genomic_DNA"/>
</dbReference>
<reference evidence="4" key="1">
    <citation type="submission" date="2020-10" db="EMBL/GenBank/DDBJ databases">
        <title>Taxonomic study of unclassified bacteria belonging to the class Ktedonobacteria.</title>
        <authorList>
            <person name="Yabe S."/>
            <person name="Wang C.M."/>
            <person name="Zheng Y."/>
            <person name="Sakai Y."/>
            <person name="Cavaletti L."/>
            <person name="Monciardini P."/>
            <person name="Donadio S."/>
        </authorList>
    </citation>
    <scope>NUCLEOTIDE SEQUENCE</scope>
    <source>
        <strain evidence="4">ID150040</strain>
    </source>
</reference>
<dbReference type="PROSITE" id="PS50977">
    <property type="entry name" value="HTH_TETR_2"/>
    <property type="match status" value="1"/>
</dbReference>
<dbReference type="PANTHER" id="PTHR43479:SF7">
    <property type="entry name" value="TETR-FAMILY TRANSCRIPTIONAL REGULATOR"/>
    <property type="match status" value="1"/>
</dbReference>
<protein>
    <submittedName>
        <fullName evidence="4">TetR family transcriptional regulator</fullName>
    </submittedName>
</protein>
<keyword evidence="1 2" id="KW-0238">DNA-binding</keyword>
<feature type="domain" description="HTH tetR-type" evidence="3">
    <location>
        <begin position="13"/>
        <end position="73"/>
    </location>
</feature>